<sequence>MFLSISAIKQLHVQIALRRWEYFFLFKNKAFIPVLVSQIAISSLK</sequence>
<protein>
    <submittedName>
        <fullName evidence="1">Uncharacterized protein</fullName>
    </submittedName>
</protein>
<accession>A0A0E9WL48</accession>
<name>A0A0E9WL48_ANGAN</name>
<organism evidence="1">
    <name type="scientific">Anguilla anguilla</name>
    <name type="common">European freshwater eel</name>
    <name type="synonym">Muraena anguilla</name>
    <dbReference type="NCBI Taxonomy" id="7936"/>
    <lineage>
        <taxon>Eukaryota</taxon>
        <taxon>Metazoa</taxon>
        <taxon>Chordata</taxon>
        <taxon>Craniata</taxon>
        <taxon>Vertebrata</taxon>
        <taxon>Euteleostomi</taxon>
        <taxon>Actinopterygii</taxon>
        <taxon>Neopterygii</taxon>
        <taxon>Teleostei</taxon>
        <taxon>Anguilliformes</taxon>
        <taxon>Anguillidae</taxon>
        <taxon>Anguilla</taxon>
    </lineage>
</organism>
<dbReference type="EMBL" id="GBXM01017561">
    <property type="protein sequence ID" value="JAH91016.1"/>
    <property type="molecule type" value="Transcribed_RNA"/>
</dbReference>
<dbReference type="AlphaFoldDB" id="A0A0E9WL48"/>
<proteinExistence type="predicted"/>
<reference evidence="1" key="1">
    <citation type="submission" date="2014-11" db="EMBL/GenBank/DDBJ databases">
        <authorList>
            <person name="Amaro Gonzalez C."/>
        </authorList>
    </citation>
    <scope>NUCLEOTIDE SEQUENCE</scope>
</reference>
<evidence type="ECO:0000313" key="1">
    <source>
        <dbReference type="EMBL" id="JAH91016.1"/>
    </source>
</evidence>
<reference evidence="1" key="2">
    <citation type="journal article" date="2015" name="Fish Shellfish Immunol.">
        <title>Early steps in the European eel (Anguilla anguilla)-Vibrio vulnificus interaction in the gills: Role of the RtxA13 toxin.</title>
        <authorList>
            <person name="Callol A."/>
            <person name="Pajuelo D."/>
            <person name="Ebbesson L."/>
            <person name="Teles M."/>
            <person name="MacKenzie S."/>
            <person name="Amaro C."/>
        </authorList>
    </citation>
    <scope>NUCLEOTIDE SEQUENCE</scope>
</reference>